<evidence type="ECO:0000256" key="1">
    <source>
        <dbReference type="SAM" id="MobiDB-lite"/>
    </source>
</evidence>
<feature type="compositionally biased region" description="Low complexity" evidence="1">
    <location>
        <begin position="33"/>
        <end position="49"/>
    </location>
</feature>
<feature type="region of interest" description="Disordered" evidence="1">
    <location>
        <begin position="33"/>
        <end position="53"/>
    </location>
</feature>
<name>A0A922HZ69_DERFA</name>
<dbReference type="AlphaFoldDB" id="A0A922HZ69"/>
<keyword evidence="3" id="KW-1185">Reference proteome</keyword>
<organism evidence="2 3">
    <name type="scientific">Dermatophagoides farinae</name>
    <name type="common">American house dust mite</name>
    <dbReference type="NCBI Taxonomy" id="6954"/>
    <lineage>
        <taxon>Eukaryota</taxon>
        <taxon>Metazoa</taxon>
        <taxon>Ecdysozoa</taxon>
        <taxon>Arthropoda</taxon>
        <taxon>Chelicerata</taxon>
        <taxon>Arachnida</taxon>
        <taxon>Acari</taxon>
        <taxon>Acariformes</taxon>
        <taxon>Sarcoptiformes</taxon>
        <taxon>Astigmata</taxon>
        <taxon>Psoroptidia</taxon>
        <taxon>Analgoidea</taxon>
        <taxon>Pyroglyphidae</taxon>
        <taxon>Dermatophagoidinae</taxon>
        <taxon>Dermatophagoides</taxon>
    </lineage>
</organism>
<evidence type="ECO:0000313" key="3">
    <source>
        <dbReference type="Proteomes" id="UP000790347"/>
    </source>
</evidence>
<comment type="caution">
    <text evidence="2">The sequence shown here is derived from an EMBL/GenBank/DDBJ whole genome shotgun (WGS) entry which is preliminary data.</text>
</comment>
<reference evidence="2" key="1">
    <citation type="submission" date="2013-05" db="EMBL/GenBank/DDBJ databases">
        <authorList>
            <person name="Yim A.K.Y."/>
            <person name="Chan T.F."/>
            <person name="Ji K.M."/>
            <person name="Liu X.Y."/>
            <person name="Zhou J.W."/>
            <person name="Li R.Q."/>
            <person name="Yang K.Y."/>
            <person name="Li J."/>
            <person name="Li M."/>
            <person name="Law P.T.W."/>
            <person name="Wu Y.L."/>
            <person name="Cai Z.L."/>
            <person name="Qin H."/>
            <person name="Bao Y."/>
            <person name="Leung R.K.K."/>
            <person name="Ng P.K.S."/>
            <person name="Zou J."/>
            <person name="Zhong X.J."/>
            <person name="Ran P.X."/>
            <person name="Zhong N.S."/>
            <person name="Liu Z.G."/>
            <person name="Tsui S.K.W."/>
        </authorList>
    </citation>
    <scope>NUCLEOTIDE SEQUENCE</scope>
    <source>
        <strain evidence="2">Derf</strain>
        <tissue evidence="2">Whole organism</tissue>
    </source>
</reference>
<protein>
    <submittedName>
        <fullName evidence="2">GTP-binding protein SAR1a, variant 2</fullName>
    </submittedName>
</protein>
<dbReference type="Proteomes" id="UP000790347">
    <property type="component" value="Unassembled WGS sequence"/>
</dbReference>
<evidence type="ECO:0000313" key="2">
    <source>
        <dbReference type="EMBL" id="KAH9516604.1"/>
    </source>
</evidence>
<dbReference type="EMBL" id="ASGP02000003">
    <property type="protein sequence ID" value="KAH9516604.1"/>
    <property type="molecule type" value="Genomic_DNA"/>
</dbReference>
<reference evidence="2" key="2">
    <citation type="journal article" date="2022" name="Res Sq">
        <title>Comparative Genomics Reveals Insights into the Divergent Evolution of Astigmatic Mites and Household Pest Adaptations.</title>
        <authorList>
            <person name="Xiong Q."/>
            <person name="Wan A.T.-Y."/>
            <person name="Liu X.-Y."/>
            <person name="Fung C.S.-H."/>
            <person name="Xiao X."/>
            <person name="Malainual N."/>
            <person name="Hou J."/>
            <person name="Wang L."/>
            <person name="Wang M."/>
            <person name="Yang K."/>
            <person name="Cui Y."/>
            <person name="Leung E."/>
            <person name="Nong W."/>
            <person name="Shin S.-K."/>
            <person name="Au S."/>
            <person name="Jeong K.Y."/>
            <person name="Chew F.T."/>
            <person name="Hui J."/>
            <person name="Leung T.F."/>
            <person name="Tungtrongchitr A."/>
            <person name="Zhong N."/>
            <person name="Liu Z."/>
            <person name="Tsui S."/>
        </authorList>
    </citation>
    <scope>NUCLEOTIDE SEQUENCE</scope>
    <source>
        <strain evidence="2">Derf</strain>
        <tissue evidence="2">Whole organism</tissue>
    </source>
</reference>
<accession>A0A922HZ69</accession>
<sequence length="92" mass="10030">MFEITILGSSNHVDNSISTSALQLPDIVLNALPSSSSSSSSSPSPSSPSANHRYSHHHTIEWIKIGPLLKDQIIPLTKIFPVELIVFLVRIN</sequence>
<proteinExistence type="predicted"/>
<gene>
    <name evidence="2" type="primary">SAR1A</name>
    <name evidence="2" type="ORF">DERF_007335</name>
</gene>